<name>A0ABP5M789_9ACTN</name>
<reference evidence="3" key="1">
    <citation type="journal article" date="2019" name="Int. J. Syst. Evol. Microbiol.">
        <title>The Global Catalogue of Microorganisms (GCM) 10K type strain sequencing project: providing services to taxonomists for standard genome sequencing and annotation.</title>
        <authorList>
            <consortium name="The Broad Institute Genomics Platform"/>
            <consortium name="The Broad Institute Genome Sequencing Center for Infectious Disease"/>
            <person name="Wu L."/>
            <person name="Ma J."/>
        </authorList>
    </citation>
    <scope>NUCLEOTIDE SEQUENCE [LARGE SCALE GENOMIC DNA]</scope>
    <source>
        <strain evidence="3">JCM 13850</strain>
    </source>
</reference>
<gene>
    <name evidence="2" type="ORF">GCM10009727_81600</name>
</gene>
<dbReference type="EMBL" id="BAAAMR010000118">
    <property type="protein sequence ID" value="GAA2164274.1"/>
    <property type="molecule type" value="Genomic_DNA"/>
</dbReference>
<dbReference type="Proteomes" id="UP001501020">
    <property type="component" value="Unassembled WGS sequence"/>
</dbReference>
<keyword evidence="3" id="KW-1185">Reference proteome</keyword>
<feature type="region of interest" description="Disordered" evidence="1">
    <location>
        <begin position="1"/>
        <end position="24"/>
    </location>
</feature>
<evidence type="ECO:0000313" key="2">
    <source>
        <dbReference type="EMBL" id="GAA2164274.1"/>
    </source>
</evidence>
<evidence type="ECO:0008006" key="4">
    <source>
        <dbReference type="Google" id="ProtNLM"/>
    </source>
</evidence>
<comment type="caution">
    <text evidence="2">The sequence shown here is derived from an EMBL/GenBank/DDBJ whole genome shotgun (WGS) entry which is preliminary data.</text>
</comment>
<evidence type="ECO:0000313" key="3">
    <source>
        <dbReference type="Proteomes" id="UP001501020"/>
    </source>
</evidence>
<proteinExistence type="predicted"/>
<dbReference type="RefSeq" id="WP_344280812.1">
    <property type="nucleotide sequence ID" value="NZ_BAAAMR010000118.1"/>
</dbReference>
<sequence>MGFENDMCVRRRGADDPSGTTGRDVAFAAPTEGVVRQERHVQMAQFARPADTGGPESADHEPIEFGSIIAILISRE</sequence>
<protein>
    <recommendedName>
        <fullName evidence="4">DUF397 domain-containing protein</fullName>
    </recommendedName>
</protein>
<evidence type="ECO:0000256" key="1">
    <source>
        <dbReference type="SAM" id="MobiDB-lite"/>
    </source>
</evidence>
<accession>A0ABP5M789</accession>
<organism evidence="2 3">
    <name type="scientific">Actinomadura napierensis</name>
    <dbReference type="NCBI Taxonomy" id="267854"/>
    <lineage>
        <taxon>Bacteria</taxon>
        <taxon>Bacillati</taxon>
        <taxon>Actinomycetota</taxon>
        <taxon>Actinomycetes</taxon>
        <taxon>Streptosporangiales</taxon>
        <taxon>Thermomonosporaceae</taxon>
        <taxon>Actinomadura</taxon>
    </lineage>
</organism>